<accession>A0A1E5VGM9</accession>
<dbReference type="Proteomes" id="UP000095767">
    <property type="component" value="Unassembled WGS sequence"/>
</dbReference>
<evidence type="ECO:0000313" key="2">
    <source>
        <dbReference type="Proteomes" id="UP000095767"/>
    </source>
</evidence>
<dbReference type="AlphaFoldDB" id="A0A1E5VGM9"/>
<comment type="caution">
    <text evidence="1">The sequence shown here is derived from an EMBL/GenBank/DDBJ whole genome shotgun (WGS) entry which is preliminary data.</text>
</comment>
<dbReference type="EMBL" id="LWDX02040071">
    <property type="protein sequence ID" value="OEL24267.1"/>
    <property type="molecule type" value="Genomic_DNA"/>
</dbReference>
<keyword evidence="2" id="KW-1185">Reference proteome</keyword>
<name>A0A1E5VGM9_9POAL</name>
<sequence>MWRIAFAGSFSGHRSSLTRPWNGRSQTKLCSSSWTCSDMPCTEAITTSTPSGTNLTMKRRPEVRS</sequence>
<protein>
    <submittedName>
        <fullName evidence="1">Uncharacterized protein</fullName>
    </submittedName>
</protein>
<proteinExistence type="predicted"/>
<organism evidence="1 2">
    <name type="scientific">Dichanthelium oligosanthes</name>
    <dbReference type="NCBI Taxonomy" id="888268"/>
    <lineage>
        <taxon>Eukaryota</taxon>
        <taxon>Viridiplantae</taxon>
        <taxon>Streptophyta</taxon>
        <taxon>Embryophyta</taxon>
        <taxon>Tracheophyta</taxon>
        <taxon>Spermatophyta</taxon>
        <taxon>Magnoliopsida</taxon>
        <taxon>Liliopsida</taxon>
        <taxon>Poales</taxon>
        <taxon>Poaceae</taxon>
        <taxon>PACMAD clade</taxon>
        <taxon>Panicoideae</taxon>
        <taxon>Panicodae</taxon>
        <taxon>Paniceae</taxon>
        <taxon>Dichantheliinae</taxon>
        <taxon>Dichanthelium</taxon>
    </lineage>
</organism>
<reference evidence="1 2" key="1">
    <citation type="submission" date="2016-09" db="EMBL/GenBank/DDBJ databases">
        <title>The draft genome of Dichanthelium oligosanthes: A C3 panicoid grass species.</title>
        <authorList>
            <person name="Studer A.J."/>
            <person name="Schnable J.C."/>
            <person name="Brutnell T.P."/>
        </authorList>
    </citation>
    <scope>NUCLEOTIDE SEQUENCE [LARGE SCALE GENOMIC DNA]</scope>
    <source>
        <strain evidence="2">cv. Kellogg 1175</strain>
        <tissue evidence="1">Leaf</tissue>
    </source>
</reference>
<gene>
    <name evidence="1" type="ORF">BAE44_0014714</name>
</gene>
<evidence type="ECO:0000313" key="1">
    <source>
        <dbReference type="EMBL" id="OEL24267.1"/>
    </source>
</evidence>